<proteinExistence type="predicted"/>
<evidence type="ECO:0000313" key="2">
    <source>
        <dbReference type="Proteomes" id="UP001557485"/>
    </source>
</evidence>
<protein>
    <recommendedName>
        <fullName evidence="3">CopG family transcriptional regulator</fullName>
    </recommendedName>
</protein>
<name>A0ABV3U4C5_9GAMM</name>
<evidence type="ECO:0000313" key="1">
    <source>
        <dbReference type="EMBL" id="MEX1668369.1"/>
    </source>
</evidence>
<dbReference type="EMBL" id="JBFRYA010000004">
    <property type="protein sequence ID" value="MEX1668369.1"/>
    <property type="molecule type" value="Genomic_DNA"/>
</dbReference>
<reference evidence="1 2" key="1">
    <citation type="journal article" date="2011" name="Int. J. Syst. Evol. Microbiol.">
        <title>Zhongshania antarctica gen. nov., sp. nov. and Zhongshania guokunii sp. nov., gammaproteobacteria respectively isolated from coastal attached (fast) ice and surface seawater of the Antarctic.</title>
        <authorList>
            <person name="Li H.J."/>
            <person name="Zhang X.Y."/>
            <person name="Chen C.X."/>
            <person name="Zhang Y.J."/>
            <person name="Gao Z.M."/>
            <person name="Yu Y."/>
            <person name="Chen X.L."/>
            <person name="Chen B."/>
            <person name="Zhang Y.Z."/>
        </authorList>
    </citation>
    <scope>NUCLEOTIDE SEQUENCE [LARGE SCALE GENOMIC DNA]</scope>
    <source>
        <strain evidence="1 2">ZS6-22T</strain>
    </source>
</reference>
<sequence>MKQQFDKQTFTMPTYLMSWLDHVSVSTGYSKSNLVMQALSQHLHRFEATGTPENTLCTIGRKKGYFDEFEPEYADL</sequence>
<accession>A0ABV3U4C5</accession>
<gene>
    <name evidence="1" type="ORF">AB4876_05565</name>
</gene>
<keyword evidence="2" id="KW-1185">Reference proteome</keyword>
<evidence type="ECO:0008006" key="3">
    <source>
        <dbReference type="Google" id="ProtNLM"/>
    </source>
</evidence>
<organism evidence="1 2">
    <name type="scientific">Zhongshania guokunii</name>
    <dbReference type="NCBI Taxonomy" id="641783"/>
    <lineage>
        <taxon>Bacteria</taxon>
        <taxon>Pseudomonadati</taxon>
        <taxon>Pseudomonadota</taxon>
        <taxon>Gammaproteobacteria</taxon>
        <taxon>Cellvibrionales</taxon>
        <taxon>Spongiibacteraceae</taxon>
        <taxon>Zhongshania</taxon>
    </lineage>
</organism>
<dbReference type="Proteomes" id="UP001557485">
    <property type="component" value="Unassembled WGS sequence"/>
</dbReference>
<dbReference type="RefSeq" id="WP_368380654.1">
    <property type="nucleotide sequence ID" value="NZ_JBFRYA010000004.1"/>
</dbReference>
<comment type="caution">
    <text evidence="1">The sequence shown here is derived from an EMBL/GenBank/DDBJ whole genome shotgun (WGS) entry which is preliminary data.</text>
</comment>